<evidence type="ECO:0000313" key="3">
    <source>
        <dbReference type="Proteomes" id="UP000886724"/>
    </source>
</evidence>
<dbReference type="InterPro" id="IPR000182">
    <property type="entry name" value="GNAT_dom"/>
</dbReference>
<reference evidence="2" key="2">
    <citation type="submission" date="2021-04" db="EMBL/GenBank/DDBJ databases">
        <authorList>
            <person name="Gilroy R."/>
        </authorList>
    </citation>
    <scope>NUCLEOTIDE SEQUENCE</scope>
    <source>
        <strain evidence="2">ChiGjej1B1-14440</strain>
    </source>
</reference>
<accession>A0A9D2BM63</accession>
<dbReference type="AlphaFoldDB" id="A0A9D2BM63"/>
<evidence type="ECO:0000313" key="2">
    <source>
        <dbReference type="EMBL" id="HIX81850.1"/>
    </source>
</evidence>
<dbReference type="Gene3D" id="3.40.630.30">
    <property type="match status" value="1"/>
</dbReference>
<comment type="caution">
    <text evidence="2">The sequence shown here is derived from an EMBL/GenBank/DDBJ whole genome shotgun (WGS) entry which is preliminary data.</text>
</comment>
<name>A0A9D2BM63_9FIRM</name>
<dbReference type="SUPFAM" id="SSF55729">
    <property type="entry name" value="Acyl-CoA N-acyltransferases (Nat)"/>
    <property type="match status" value="1"/>
</dbReference>
<dbReference type="PANTHER" id="PTHR43617">
    <property type="entry name" value="L-AMINO ACID N-ACETYLTRANSFERASE"/>
    <property type="match status" value="1"/>
</dbReference>
<organism evidence="2 3">
    <name type="scientific">Candidatus Erysipelatoclostridium merdavium</name>
    <dbReference type="NCBI Taxonomy" id="2838566"/>
    <lineage>
        <taxon>Bacteria</taxon>
        <taxon>Bacillati</taxon>
        <taxon>Bacillota</taxon>
        <taxon>Erysipelotrichia</taxon>
        <taxon>Erysipelotrichales</taxon>
        <taxon>Erysipelotrichales incertae sedis</taxon>
    </lineage>
</organism>
<dbReference type="GO" id="GO:0016747">
    <property type="term" value="F:acyltransferase activity, transferring groups other than amino-acyl groups"/>
    <property type="evidence" value="ECO:0007669"/>
    <property type="project" value="InterPro"/>
</dbReference>
<dbReference type="Proteomes" id="UP000886724">
    <property type="component" value="Unassembled WGS sequence"/>
</dbReference>
<sequence>MAKSKLVKVNEKIADEVVSDYKKIEDGVVSTYKKIEDGFVDGFNKISDHFVENYLTKDGESVDEAKIRLNQEKNKELKKENKNDYKEVYEVVKTAFESAEHSDGNEHDLVDLLRKSDNFIPELSLVATSNGKIVGYIMFTKVKIGDSIQLALAPLAVLPEYQRKGIGSTLIKEGHKIANDLGYDYSIVLGSEKYYPKMGYLPAINYGIMPSFEVPSENFMACKLNEKAANISGIVEYAKEFGI</sequence>
<dbReference type="InterPro" id="IPR016181">
    <property type="entry name" value="Acyl_CoA_acyltransferase"/>
</dbReference>
<evidence type="ECO:0000259" key="1">
    <source>
        <dbReference type="PROSITE" id="PS51186"/>
    </source>
</evidence>
<dbReference type="PANTHER" id="PTHR43617:SF2">
    <property type="entry name" value="UPF0039 PROTEIN SLL0451"/>
    <property type="match status" value="1"/>
</dbReference>
<feature type="domain" description="N-acetyltransferase" evidence="1">
    <location>
        <begin position="75"/>
        <end position="225"/>
    </location>
</feature>
<dbReference type="PROSITE" id="PS51186">
    <property type="entry name" value="GNAT"/>
    <property type="match status" value="1"/>
</dbReference>
<dbReference type="CDD" id="cd04301">
    <property type="entry name" value="NAT_SF"/>
    <property type="match status" value="1"/>
</dbReference>
<proteinExistence type="predicted"/>
<dbReference type="InterPro" id="IPR050276">
    <property type="entry name" value="MshD_Acetyltransferase"/>
</dbReference>
<reference evidence="2" key="1">
    <citation type="journal article" date="2021" name="PeerJ">
        <title>Extensive microbial diversity within the chicken gut microbiome revealed by metagenomics and culture.</title>
        <authorList>
            <person name="Gilroy R."/>
            <person name="Ravi A."/>
            <person name="Getino M."/>
            <person name="Pursley I."/>
            <person name="Horton D.L."/>
            <person name="Alikhan N.F."/>
            <person name="Baker D."/>
            <person name="Gharbi K."/>
            <person name="Hall N."/>
            <person name="Watson M."/>
            <person name="Adriaenssens E.M."/>
            <person name="Foster-Nyarko E."/>
            <person name="Jarju S."/>
            <person name="Secka A."/>
            <person name="Antonio M."/>
            <person name="Oren A."/>
            <person name="Chaudhuri R.R."/>
            <person name="La Ragione R."/>
            <person name="Hildebrand F."/>
            <person name="Pallen M.J."/>
        </authorList>
    </citation>
    <scope>NUCLEOTIDE SEQUENCE</scope>
    <source>
        <strain evidence="2">ChiGjej1B1-14440</strain>
    </source>
</reference>
<dbReference type="Pfam" id="PF00583">
    <property type="entry name" value="Acetyltransf_1"/>
    <property type="match status" value="1"/>
</dbReference>
<gene>
    <name evidence="2" type="ORF">H9980_07780</name>
</gene>
<protein>
    <submittedName>
        <fullName evidence="2">N-acetyltransferase</fullName>
    </submittedName>
</protein>
<dbReference type="EMBL" id="DXET01000168">
    <property type="protein sequence ID" value="HIX81850.1"/>
    <property type="molecule type" value="Genomic_DNA"/>
</dbReference>